<comment type="caution">
    <text evidence="1">The sequence shown here is derived from an EMBL/GenBank/DDBJ whole genome shotgun (WGS) entry which is preliminary data.</text>
</comment>
<name>A0A0J9BVW5_9FIRM</name>
<evidence type="ECO:0000313" key="1">
    <source>
        <dbReference type="EMBL" id="KMW16938.1"/>
    </source>
</evidence>
<dbReference type="RefSeq" id="WP_048930401.1">
    <property type="nucleotide sequence ID" value="NZ_KQ235880.1"/>
</dbReference>
<dbReference type="AlphaFoldDB" id="A0A0J9BVW5"/>
<dbReference type="PATRIC" id="fig|742734.4.peg.3854"/>
<reference evidence="1 2" key="1">
    <citation type="submission" date="2011-04" db="EMBL/GenBank/DDBJ databases">
        <title>The Genome Sequence of Clostridium citroniae WAL-19142.</title>
        <authorList>
            <consortium name="The Broad Institute Genome Sequencing Platform"/>
            <person name="Earl A."/>
            <person name="Ward D."/>
            <person name="Feldgarden M."/>
            <person name="Gevers D."/>
            <person name="Warren Y.A."/>
            <person name="Tyrrell K.L."/>
            <person name="Citron D.M."/>
            <person name="Goldstein E.J."/>
            <person name="Daigneault M."/>
            <person name="Allen-Vercoe E."/>
            <person name="Young S.K."/>
            <person name="Zeng Q."/>
            <person name="Gargeya S."/>
            <person name="Fitzgerald M."/>
            <person name="Haas B."/>
            <person name="Abouelleil A."/>
            <person name="Alvarado L."/>
            <person name="Arachchi H.M."/>
            <person name="Berlin A."/>
            <person name="Brown A."/>
            <person name="Chapman S.B."/>
            <person name="Chen Z."/>
            <person name="Dunbar C."/>
            <person name="Freedman E."/>
            <person name="Gearin G."/>
            <person name="Gellesch M."/>
            <person name="Goldberg J."/>
            <person name="Griggs A."/>
            <person name="Gujja S."/>
            <person name="Heilman E.R."/>
            <person name="Heiman D."/>
            <person name="Howarth C."/>
            <person name="Larson L."/>
            <person name="Lui A."/>
            <person name="MacDonald P.J."/>
            <person name="Mehta T."/>
            <person name="Montmayeur A."/>
            <person name="Murphy C."/>
            <person name="Neiman D."/>
            <person name="Pearson M."/>
            <person name="Priest M."/>
            <person name="Roberts A."/>
            <person name="Saif S."/>
            <person name="Shea T."/>
            <person name="Shenoy N."/>
            <person name="Sisk P."/>
            <person name="Stolte C."/>
            <person name="Sykes S."/>
            <person name="White J."/>
            <person name="Yandava C."/>
            <person name="Wortman J."/>
            <person name="Nusbaum C."/>
            <person name="Birren B."/>
        </authorList>
    </citation>
    <scope>NUCLEOTIDE SEQUENCE [LARGE SCALE GENOMIC DNA]</scope>
    <source>
        <strain evidence="1 2">WAL-19142</strain>
    </source>
</reference>
<evidence type="ECO:0008006" key="3">
    <source>
        <dbReference type="Google" id="ProtNLM"/>
    </source>
</evidence>
<organism evidence="1 2">
    <name type="scientific">[Clostridium] citroniae WAL-19142</name>
    <dbReference type="NCBI Taxonomy" id="742734"/>
    <lineage>
        <taxon>Bacteria</taxon>
        <taxon>Bacillati</taxon>
        <taxon>Bacillota</taxon>
        <taxon>Clostridia</taxon>
        <taxon>Lachnospirales</taxon>
        <taxon>Lachnospiraceae</taxon>
        <taxon>Enterocloster</taxon>
    </lineage>
</organism>
<dbReference type="Proteomes" id="UP000037392">
    <property type="component" value="Unassembled WGS sequence"/>
</dbReference>
<protein>
    <recommendedName>
        <fullName evidence="3">Outer membrane efflux protein</fullName>
    </recommendedName>
</protein>
<accession>A0A0J9BVW5</accession>
<sequence>MIEEGEEKLTIEIKRMYSDIQQKSQEVCLARIGYEKGVQAKAVGNAGYQAGILSQEEYLEKELAFLQAETALQSANLALQQSLDIYRWAVLGAVDI</sequence>
<dbReference type="GeneID" id="93162495"/>
<dbReference type="EMBL" id="ADLK01000028">
    <property type="protein sequence ID" value="KMW16938.1"/>
    <property type="molecule type" value="Genomic_DNA"/>
</dbReference>
<gene>
    <name evidence="1" type="ORF">HMPREF9470_03591</name>
</gene>
<evidence type="ECO:0000313" key="2">
    <source>
        <dbReference type="Proteomes" id="UP000037392"/>
    </source>
</evidence>
<proteinExistence type="predicted"/>